<evidence type="ECO:0000256" key="3">
    <source>
        <dbReference type="ARBA" id="ARBA00022692"/>
    </source>
</evidence>
<feature type="transmembrane region" description="Helical" evidence="7">
    <location>
        <begin position="264"/>
        <end position="288"/>
    </location>
</feature>
<feature type="transmembrane region" description="Helical" evidence="7">
    <location>
        <begin position="358"/>
        <end position="378"/>
    </location>
</feature>
<feature type="transmembrane region" description="Helical" evidence="7">
    <location>
        <begin position="434"/>
        <end position="454"/>
    </location>
</feature>
<evidence type="ECO:0000256" key="6">
    <source>
        <dbReference type="SAM" id="MobiDB-lite"/>
    </source>
</evidence>
<feature type="compositionally biased region" description="Low complexity" evidence="6">
    <location>
        <begin position="102"/>
        <end position="112"/>
    </location>
</feature>
<feature type="compositionally biased region" description="Basic and acidic residues" evidence="6">
    <location>
        <begin position="717"/>
        <end position="730"/>
    </location>
</feature>
<proteinExistence type="predicted"/>
<feature type="transmembrane region" description="Helical" evidence="7">
    <location>
        <begin position="398"/>
        <end position="422"/>
    </location>
</feature>
<reference evidence="9" key="1">
    <citation type="submission" date="2015-02" db="EMBL/GenBank/DDBJ databases">
        <title>Draft Genome of Frankia sp. CpI1-S.</title>
        <authorList>
            <person name="Oshone R.T."/>
            <person name="Ngom M."/>
            <person name="Ghodhbane-Gtari F."/>
            <person name="Gtari M."/>
            <person name="Morris K."/>
            <person name="Thomas K."/>
            <person name="Sen A."/>
            <person name="Tisa L.S."/>
        </authorList>
    </citation>
    <scope>NUCLEOTIDE SEQUENCE [LARGE SCALE GENOMIC DNA]</scope>
    <source>
        <strain evidence="9">CpI1-S</strain>
    </source>
</reference>
<feature type="region of interest" description="Disordered" evidence="6">
    <location>
        <begin position="597"/>
        <end position="808"/>
    </location>
</feature>
<organism evidence="8 9">
    <name type="scientific">Frankia torreyi</name>
    <dbReference type="NCBI Taxonomy" id="1856"/>
    <lineage>
        <taxon>Bacteria</taxon>
        <taxon>Bacillati</taxon>
        <taxon>Actinomycetota</taxon>
        <taxon>Actinomycetes</taxon>
        <taxon>Frankiales</taxon>
        <taxon>Frankiaceae</taxon>
        <taxon>Frankia</taxon>
    </lineage>
</organism>
<dbReference type="PATRIC" id="fig|1502723.3.peg.2185"/>
<protein>
    <submittedName>
        <fullName evidence="8">Membrane protein involved in the export of O-antigen and teichoic acid</fullName>
    </submittedName>
</protein>
<feature type="transmembrane region" description="Helical" evidence="7">
    <location>
        <begin position="325"/>
        <end position="346"/>
    </location>
</feature>
<feature type="transmembrane region" description="Helical" evidence="7">
    <location>
        <begin position="539"/>
        <end position="559"/>
    </location>
</feature>
<gene>
    <name evidence="8" type="ORF">FF36_00583</name>
</gene>
<keyword evidence="5 7" id="KW-0472">Membrane</keyword>
<feature type="transmembrane region" description="Helical" evidence="7">
    <location>
        <begin position="565"/>
        <end position="584"/>
    </location>
</feature>
<dbReference type="AlphaFoldDB" id="A0A0D8BNJ3"/>
<feature type="compositionally biased region" description="Basic and acidic residues" evidence="6">
    <location>
        <begin position="140"/>
        <end position="169"/>
    </location>
</feature>
<feature type="compositionally biased region" description="Gly residues" evidence="6">
    <location>
        <begin position="661"/>
        <end position="671"/>
    </location>
</feature>
<dbReference type="GO" id="GO:0005886">
    <property type="term" value="C:plasma membrane"/>
    <property type="evidence" value="ECO:0007669"/>
    <property type="project" value="UniProtKB-SubCell"/>
</dbReference>
<feature type="transmembrane region" description="Helical" evidence="7">
    <location>
        <begin position="466"/>
        <end position="488"/>
    </location>
</feature>
<feature type="transmembrane region" description="Helical" evidence="7">
    <location>
        <begin position="224"/>
        <end position="243"/>
    </location>
</feature>
<reference evidence="8 9" key="2">
    <citation type="journal article" date="2016" name="Genome Announc.">
        <title>Permanent Draft Genome Sequences for Two Variants of Frankia sp. Strain CpI1, the First Frankia Strain Isolated from Root Nodules of Comptonia peregrina.</title>
        <authorList>
            <person name="Oshone R."/>
            <person name="Hurst S.G.IV."/>
            <person name="Abebe-Akele F."/>
            <person name="Simpson S."/>
            <person name="Morris K."/>
            <person name="Thomas W.K."/>
            <person name="Tisa L.S."/>
        </authorList>
    </citation>
    <scope>NUCLEOTIDE SEQUENCE [LARGE SCALE GENOMIC DNA]</scope>
    <source>
        <strain evidence="9">CpI1-S</strain>
    </source>
</reference>
<dbReference type="CDD" id="cd13126">
    <property type="entry name" value="MATE_like_11"/>
    <property type="match status" value="1"/>
</dbReference>
<keyword evidence="9" id="KW-1185">Reference proteome</keyword>
<keyword evidence="3 7" id="KW-0812">Transmembrane</keyword>
<dbReference type="Proteomes" id="UP000032545">
    <property type="component" value="Unassembled WGS sequence"/>
</dbReference>
<evidence type="ECO:0000313" key="9">
    <source>
        <dbReference type="Proteomes" id="UP000032545"/>
    </source>
</evidence>
<feature type="compositionally biased region" description="Basic and acidic residues" evidence="6">
    <location>
        <begin position="61"/>
        <end position="71"/>
    </location>
</feature>
<keyword evidence="2" id="KW-1003">Cell membrane</keyword>
<comment type="subcellular location">
    <subcellularLocation>
        <location evidence="1">Cell membrane</location>
        <topology evidence="1">Multi-pass membrane protein</topology>
    </subcellularLocation>
</comment>
<feature type="compositionally biased region" description="Basic residues" evidence="6">
    <location>
        <begin position="794"/>
        <end position="808"/>
    </location>
</feature>
<comment type="caution">
    <text evidence="8">The sequence shown here is derived from an EMBL/GenBank/DDBJ whole genome shotgun (WGS) entry which is preliminary data.</text>
</comment>
<feature type="compositionally biased region" description="Basic and acidic residues" evidence="6">
    <location>
        <begin position="781"/>
        <end position="793"/>
    </location>
</feature>
<evidence type="ECO:0000256" key="7">
    <source>
        <dbReference type="SAM" id="Phobius"/>
    </source>
</evidence>
<evidence type="ECO:0000256" key="2">
    <source>
        <dbReference type="ARBA" id="ARBA00022475"/>
    </source>
</evidence>
<dbReference type="EMBL" id="JYFN01000003">
    <property type="protein sequence ID" value="KJE24972.1"/>
    <property type="molecule type" value="Genomic_DNA"/>
</dbReference>
<name>A0A0D8BNJ3_9ACTN</name>
<dbReference type="InterPro" id="IPR050833">
    <property type="entry name" value="Poly_Biosynth_Transport"/>
</dbReference>
<feature type="compositionally biased region" description="Basic and acidic residues" evidence="6">
    <location>
        <begin position="737"/>
        <end position="773"/>
    </location>
</feature>
<feature type="transmembrane region" description="Helical" evidence="7">
    <location>
        <begin position="294"/>
        <end position="313"/>
    </location>
</feature>
<feature type="transmembrane region" description="Helical" evidence="7">
    <location>
        <begin position="508"/>
        <end position="532"/>
    </location>
</feature>
<keyword evidence="4 7" id="KW-1133">Transmembrane helix</keyword>
<dbReference type="RefSeq" id="WP_236705461.1">
    <property type="nucleotide sequence ID" value="NZ_JYFN01000003.1"/>
</dbReference>
<accession>A0A0D8BNJ3</accession>
<feature type="compositionally biased region" description="Low complexity" evidence="6">
    <location>
        <begin position="685"/>
        <end position="701"/>
    </location>
</feature>
<dbReference type="PANTHER" id="PTHR30250:SF26">
    <property type="entry name" value="PSMA PROTEIN"/>
    <property type="match status" value="1"/>
</dbReference>
<evidence type="ECO:0000313" key="8">
    <source>
        <dbReference type="EMBL" id="KJE24972.1"/>
    </source>
</evidence>
<evidence type="ECO:0000256" key="1">
    <source>
        <dbReference type="ARBA" id="ARBA00004651"/>
    </source>
</evidence>
<dbReference type="PANTHER" id="PTHR30250">
    <property type="entry name" value="PST FAMILY PREDICTED COLANIC ACID TRANSPORTER"/>
    <property type="match status" value="1"/>
</dbReference>
<feature type="region of interest" description="Disordered" evidence="6">
    <location>
        <begin position="61"/>
        <end position="192"/>
    </location>
</feature>
<evidence type="ECO:0000256" key="5">
    <source>
        <dbReference type="ARBA" id="ARBA00023136"/>
    </source>
</evidence>
<sequence>MRSQPGPGEAGGGAGAGPSSPETSALPGLRRLPGGSPLPHTITSTIDLSALQHRLRVEQTEIIARVEDPAPRSHRRRRRAAPADVESTQVVSRGSLPGQPRPGGRSDPSGSGAAYEGLADALDTGLIDRRGGRAGGTARRRADVGGVVDDRGRRADHGRRADRTRRVDGDPGEVDDPERGAGPGGGGPSTRSKAIWTLADQAISSATNAAISFLIARQVSDVEYGAFGIAYTLFAIVIGLSRGATCMPLSMHYSGATPSSFRSAASATTGSSFVFGIGIGVGFVGVGLAVGGPVGSSLMAMGFVLPGLLLQDAWRYVFFAMGRPFGAFLNDLVWAVVQLLGIWLLVHRGVTESSPLLLAWGASALVAALIGIVQAGFWPSPGATRRWLAENRTDSTYLAAEFITVQGALQTSMLAIGAVGSLSTIGALQGARTLLGPTTVVGVGVVSFALPEFSKRTSMNVHARERAAYALSGLVLAIGAAWSLIFYFLPERYGQALLGDTWEGTKGILGLSILHYLAAAVPVGPACMVYALGKTKITFRLNAAFAPMLLGFPILGAVLGEARGAVIGFNIAFWAIAPVWFVLLRRLGREHDAEQAALRAAQGEPGTAVDPVRPRAGKSGSGGGARGRGSRRPRPGEGRGGRAGWSDRGARPPEPVSAGAPRGGAGPGTAGGWSPERGRSRQDQRSSGGRRPAGGRPVAGAFDEVEMTGGWELPEGSARRDRSSAKRRDGNNSTKVRKSDVPEELRRELPRPRPVRTDRDRPSPRGKSGESERGIGSVDDVDGRGLARGGQRDGHRRGTGPRRGRGDT</sequence>
<evidence type="ECO:0000256" key="4">
    <source>
        <dbReference type="ARBA" id="ARBA00022989"/>
    </source>
</evidence>
<feature type="region of interest" description="Disordered" evidence="6">
    <location>
        <begin position="1"/>
        <end position="42"/>
    </location>
</feature>